<dbReference type="AlphaFoldDB" id="A0A7X9P3K0"/>
<proteinExistence type="predicted"/>
<dbReference type="EMBL" id="JABANE010000026">
    <property type="protein sequence ID" value="NME68593.1"/>
    <property type="molecule type" value="Genomic_DNA"/>
</dbReference>
<sequence>MKQLFVLLLLLCFISCKESKPAVENIENKELTSDQIDSILVEYEFDYESPIVIDNSTQVMLPISTSLLERRSYYSEEGYYSADFPRYWNVLFFDRKTGETRLLTENKVRISQIHANLSNEYNEANRTLIGKILYEIVDVDFNRDGVLNSTDPEALFSSDYNGTNLKRISPINENLQFFEVVPNSNQILIRTLRDHNQDSIFNQKDESIWYKAELIEQDWILNEIIDASGRKKIENLYFDQWIKKTKKVK</sequence>
<protein>
    <submittedName>
        <fullName evidence="1">Uncharacterized protein</fullName>
    </submittedName>
</protein>
<organism evidence="1 2">
    <name type="scientific">Flammeovirga aprica JL-4</name>
    <dbReference type="NCBI Taxonomy" id="694437"/>
    <lineage>
        <taxon>Bacteria</taxon>
        <taxon>Pseudomonadati</taxon>
        <taxon>Bacteroidota</taxon>
        <taxon>Cytophagia</taxon>
        <taxon>Cytophagales</taxon>
        <taxon>Flammeovirgaceae</taxon>
        <taxon>Flammeovirga</taxon>
    </lineage>
</organism>
<comment type="caution">
    <text evidence="1">The sequence shown here is derived from an EMBL/GenBank/DDBJ whole genome shotgun (WGS) entry which is preliminary data.</text>
</comment>
<reference evidence="1 2" key="1">
    <citation type="submission" date="2020-04" db="EMBL/GenBank/DDBJ databases">
        <title>Flammeovirga sp. SR4, a novel species isolated from seawater.</title>
        <authorList>
            <person name="Wang X."/>
        </authorList>
    </citation>
    <scope>NUCLEOTIDE SEQUENCE [LARGE SCALE GENOMIC DNA]</scope>
    <source>
        <strain evidence="1 2">ATCC 23126</strain>
    </source>
</reference>
<name>A0A7X9P3K0_9BACT</name>
<gene>
    <name evidence="1" type="ORF">HHU12_11535</name>
</gene>
<dbReference type="Proteomes" id="UP000576082">
    <property type="component" value="Unassembled WGS sequence"/>
</dbReference>
<accession>A0A7X9P3K0</accession>
<evidence type="ECO:0000313" key="2">
    <source>
        <dbReference type="Proteomes" id="UP000576082"/>
    </source>
</evidence>
<dbReference type="RefSeq" id="WP_169656895.1">
    <property type="nucleotide sequence ID" value="NZ_JABANE010000026.1"/>
</dbReference>
<evidence type="ECO:0000313" key="1">
    <source>
        <dbReference type="EMBL" id="NME68593.1"/>
    </source>
</evidence>
<keyword evidence="2" id="KW-1185">Reference proteome</keyword>